<evidence type="ECO:0000259" key="2">
    <source>
        <dbReference type="Pfam" id="PF00171"/>
    </source>
</evidence>
<reference evidence="3" key="1">
    <citation type="submission" date="2019-09" db="EMBL/GenBank/DDBJ databases">
        <title>Draft genome information of white flower Hibiscus syriacus.</title>
        <authorList>
            <person name="Kim Y.-M."/>
        </authorList>
    </citation>
    <scope>NUCLEOTIDE SEQUENCE [LARGE SCALE GENOMIC DNA]</scope>
    <source>
        <strain evidence="3">YM2019G1</strain>
    </source>
</reference>
<dbReference type="Pfam" id="PF00171">
    <property type="entry name" value="Aldedh"/>
    <property type="match status" value="2"/>
</dbReference>
<comment type="similarity">
    <text evidence="1">Belongs to the aldehyde dehydrogenase family.</text>
</comment>
<dbReference type="InterPro" id="IPR016161">
    <property type="entry name" value="Ald_DH/histidinol_DH"/>
</dbReference>
<accession>A0A6A3AJ64</accession>
<gene>
    <name evidence="3" type="ORF">F3Y22_tig00110458pilonHSYRG00052</name>
</gene>
<organism evidence="3 4">
    <name type="scientific">Hibiscus syriacus</name>
    <name type="common">Rose of Sharon</name>
    <dbReference type="NCBI Taxonomy" id="106335"/>
    <lineage>
        <taxon>Eukaryota</taxon>
        <taxon>Viridiplantae</taxon>
        <taxon>Streptophyta</taxon>
        <taxon>Embryophyta</taxon>
        <taxon>Tracheophyta</taxon>
        <taxon>Spermatophyta</taxon>
        <taxon>Magnoliopsida</taxon>
        <taxon>eudicotyledons</taxon>
        <taxon>Gunneridae</taxon>
        <taxon>Pentapetalae</taxon>
        <taxon>rosids</taxon>
        <taxon>malvids</taxon>
        <taxon>Malvales</taxon>
        <taxon>Malvaceae</taxon>
        <taxon>Malvoideae</taxon>
        <taxon>Hibiscus</taxon>
    </lineage>
</organism>
<dbReference type="Proteomes" id="UP000436088">
    <property type="component" value="Unassembled WGS sequence"/>
</dbReference>
<dbReference type="GO" id="GO:0006574">
    <property type="term" value="P:L-valine catabolic process"/>
    <property type="evidence" value="ECO:0007669"/>
    <property type="project" value="TreeGrafter"/>
</dbReference>
<dbReference type="EMBL" id="VEPZ02000994">
    <property type="protein sequence ID" value="KAE8704146.1"/>
    <property type="molecule type" value="Genomic_DNA"/>
</dbReference>
<dbReference type="InterPro" id="IPR016163">
    <property type="entry name" value="Ald_DH_C"/>
</dbReference>
<dbReference type="SUPFAM" id="SSF53720">
    <property type="entry name" value="ALDH-like"/>
    <property type="match status" value="1"/>
</dbReference>
<dbReference type="GO" id="GO:0005739">
    <property type="term" value="C:mitochondrion"/>
    <property type="evidence" value="ECO:0007669"/>
    <property type="project" value="TreeGrafter"/>
</dbReference>
<protein>
    <recommendedName>
        <fullName evidence="2">Aldehyde dehydrogenase domain-containing protein</fullName>
    </recommendedName>
</protein>
<comment type="caution">
    <text evidence="3">The sequence shown here is derived from an EMBL/GenBank/DDBJ whole genome shotgun (WGS) entry which is preliminary data.</text>
</comment>
<dbReference type="AlphaFoldDB" id="A0A6A3AJ64"/>
<dbReference type="GO" id="GO:0004491">
    <property type="term" value="F:methylmalonate-semialdehyde dehydrogenase (acylating, NAD) activity"/>
    <property type="evidence" value="ECO:0007669"/>
    <property type="project" value="InterPro"/>
</dbReference>
<dbReference type="GO" id="GO:0006210">
    <property type="term" value="P:thymine catabolic process"/>
    <property type="evidence" value="ECO:0007669"/>
    <property type="project" value="TreeGrafter"/>
</dbReference>
<name>A0A6A3AJ64_HIBSY</name>
<dbReference type="InterPro" id="IPR010061">
    <property type="entry name" value="MeMal-semiAld_DH"/>
</dbReference>
<evidence type="ECO:0000256" key="1">
    <source>
        <dbReference type="ARBA" id="ARBA00009986"/>
    </source>
</evidence>
<keyword evidence="4" id="KW-1185">Reference proteome</keyword>
<feature type="domain" description="Aldehyde dehydrogenase" evidence="2">
    <location>
        <begin position="15"/>
        <end position="69"/>
    </location>
</feature>
<feature type="domain" description="Aldehyde dehydrogenase" evidence="2">
    <location>
        <begin position="72"/>
        <end position="109"/>
    </location>
</feature>
<evidence type="ECO:0000313" key="4">
    <source>
        <dbReference type="Proteomes" id="UP000436088"/>
    </source>
</evidence>
<dbReference type="Gene3D" id="3.40.309.10">
    <property type="entry name" value="Aldehyde Dehydrogenase, Chain A, domain 2"/>
    <property type="match status" value="2"/>
</dbReference>
<dbReference type="PANTHER" id="PTHR43866:SF3">
    <property type="entry name" value="METHYLMALONATE-SEMIALDEHYDE DEHYDROGENASE [ACYLATING], MITOCHONDRIAL"/>
    <property type="match status" value="1"/>
</dbReference>
<proteinExistence type="inferred from homology"/>
<dbReference type="InterPro" id="IPR015590">
    <property type="entry name" value="Aldehyde_DH_dom"/>
</dbReference>
<evidence type="ECO:0000313" key="3">
    <source>
        <dbReference type="EMBL" id="KAE8704146.1"/>
    </source>
</evidence>
<sequence length="141" mass="15455">MTLSTVVFVGDSETRVNYLVERAKGLKVNTGIEPDEELGPVIGKEAKERMCRLVQSGVDSETKLLLDGRNIVEEIFGPVFICMKADSLDDAINIANRNKYGNGASIFTNFGVVPKKSKHNAVKEGIVKSALTKKDTKKKIK</sequence>
<dbReference type="PANTHER" id="PTHR43866">
    <property type="entry name" value="MALONATE-SEMIALDEHYDE DEHYDROGENASE"/>
    <property type="match status" value="1"/>
</dbReference>